<protein>
    <recommendedName>
        <fullName evidence="5 12">tRNA dimethylallyltransferase</fullName>
        <ecNumber evidence="4 12">2.5.1.75</ecNumber>
    </recommendedName>
</protein>
<comment type="function">
    <text evidence="2 13">Catalyzes the transfer of a dimethylallyl group onto the adenine at position 37 in tRNAs that read codons beginning with uridine, leading to the formation of N6-(dimethylallyl)adenosine (i(6)A).</text>
</comment>
<evidence type="ECO:0000256" key="10">
    <source>
        <dbReference type="ARBA" id="ARBA00022842"/>
    </source>
</evidence>
<evidence type="ECO:0000256" key="4">
    <source>
        <dbReference type="ARBA" id="ARBA00012665"/>
    </source>
</evidence>
<accession>A0A1F8EES1</accession>
<keyword evidence="9 14" id="KW-0067">ATP-binding</keyword>
<dbReference type="Proteomes" id="UP000177594">
    <property type="component" value="Unassembled WGS sequence"/>
</dbReference>
<evidence type="ECO:0000256" key="1">
    <source>
        <dbReference type="ARBA" id="ARBA00001946"/>
    </source>
</evidence>
<comment type="similarity">
    <text evidence="3 14">Belongs to the IPP transferase family.</text>
</comment>
<proteinExistence type="inferred from homology"/>
<name>A0A1F8EES1_9BACT</name>
<evidence type="ECO:0000256" key="9">
    <source>
        <dbReference type="ARBA" id="ARBA00022840"/>
    </source>
</evidence>
<evidence type="ECO:0000313" key="15">
    <source>
        <dbReference type="EMBL" id="OGM99332.1"/>
    </source>
</evidence>
<evidence type="ECO:0000256" key="7">
    <source>
        <dbReference type="ARBA" id="ARBA00022694"/>
    </source>
</evidence>
<dbReference type="InterPro" id="IPR027417">
    <property type="entry name" value="P-loop_NTPase"/>
</dbReference>
<evidence type="ECO:0000313" key="16">
    <source>
        <dbReference type="Proteomes" id="UP000177594"/>
    </source>
</evidence>
<dbReference type="AlphaFoldDB" id="A0A1F8EES1"/>
<evidence type="ECO:0000256" key="11">
    <source>
        <dbReference type="ARBA" id="ARBA00049563"/>
    </source>
</evidence>
<dbReference type="InterPro" id="IPR018022">
    <property type="entry name" value="IPT"/>
</dbReference>
<dbReference type="Gene3D" id="3.40.50.300">
    <property type="entry name" value="P-loop containing nucleotide triphosphate hydrolases"/>
    <property type="match status" value="1"/>
</dbReference>
<evidence type="ECO:0000256" key="14">
    <source>
        <dbReference type="RuleBase" id="RU003785"/>
    </source>
</evidence>
<comment type="caution">
    <text evidence="15">The sequence shown here is derived from an EMBL/GenBank/DDBJ whole genome shotgun (WGS) entry which is preliminary data.</text>
</comment>
<dbReference type="NCBIfam" id="TIGR00174">
    <property type="entry name" value="miaA"/>
    <property type="match status" value="1"/>
</dbReference>
<keyword evidence="6 14" id="KW-0808">Transferase</keyword>
<evidence type="ECO:0000256" key="3">
    <source>
        <dbReference type="ARBA" id="ARBA00005842"/>
    </source>
</evidence>
<dbReference type="PANTHER" id="PTHR11088">
    <property type="entry name" value="TRNA DIMETHYLALLYLTRANSFERASE"/>
    <property type="match status" value="1"/>
</dbReference>
<sequence length="231" mass="26419">MLPKMKQNTNKQKIIIIAGPTASGKSDLSIKIAKKYSGEILSADSRQVYRGMDIGTGKATKMERKIVKHYLIDVVSPKKQFTASDFKRLGEKAIKEILAQNKIPIIVGGTGFYIDVLLGRIAIAEVPPNKKLRMKLEKQSVKQLFKKLSALNPQYSANIDRHNKRRLIRTIEISYKLKIPQPTTYNLKPMAYSVLWLGLNPKDLKERIKKRLDRRLRQGMIKEIEQLHKKG</sequence>
<dbReference type="Pfam" id="PF01715">
    <property type="entry name" value="IPPT"/>
    <property type="match status" value="1"/>
</dbReference>
<dbReference type="GO" id="GO:0052381">
    <property type="term" value="F:tRNA dimethylallyltransferase activity"/>
    <property type="evidence" value="ECO:0007669"/>
    <property type="project" value="UniProtKB-EC"/>
</dbReference>
<keyword evidence="7 12" id="KW-0819">tRNA processing</keyword>
<dbReference type="EC" id="2.5.1.75" evidence="4 12"/>
<dbReference type="EMBL" id="MGIZ01000023">
    <property type="protein sequence ID" value="OGM99332.1"/>
    <property type="molecule type" value="Genomic_DNA"/>
</dbReference>
<comment type="cofactor">
    <cofactor evidence="1">
        <name>Mg(2+)</name>
        <dbReference type="ChEBI" id="CHEBI:18420"/>
    </cofactor>
</comment>
<evidence type="ECO:0000256" key="12">
    <source>
        <dbReference type="RuleBase" id="RU003783"/>
    </source>
</evidence>
<dbReference type="GO" id="GO:0006400">
    <property type="term" value="P:tRNA modification"/>
    <property type="evidence" value="ECO:0007669"/>
    <property type="project" value="TreeGrafter"/>
</dbReference>
<reference evidence="15 16" key="1">
    <citation type="journal article" date="2016" name="Nat. Commun.">
        <title>Thousands of microbial genomes shed light on interconnected biogeochemical processes in an aquifer system.</title>
        <authorList>
            <person name="Anantharaman K."/>
            <person name="Brown C.T."/>
            <person name="Hug L.A."/>
            <person name="Sharon I."/>
            <person name="Castelle C.J."/>
            <person name="Probst A.J."/>
            <person name="Thomas B.C."/>
            <person name="Singh A."/>
            <person name="Wilkins M.J."/>
            <person name="Karaoz U."/>
            <person name="Brodie E.L."/>
            <person name="Williams K.H."/>
            <person name="Hubbard S.S."/>
            <person name="Banfield J.F."/>
        </authorList>
    </citation>
    <scope>NUCLEOTIDE SEQUENCE [LARGE SCALE GENOMIC DNA]</scope>
</reference>
<dbReference type="SUPFAM" id="SSF52540">
    <property type="entry name" value="P-loop containing nucleoside triphosphate hydrolases"/>
    <property type="match status" value="1"/>
</dbReference>
<evidence type="ECO:0000256" key="13">
    <source>
        <dbReference type="RuleBase" id="RU003784"/>
    </source>
</evidence>
<evidence type="ECO:0000256" key="6">
    <source>
        <dbReference type="ARBA" id="ARBA00022679"/>
    </source>
</evidence>
<dbReference type="PANTHER" id="PTHR11088:SF60">
    <property type="entry name" value="TRNA DIMETHYLALLYLTRANSFERASE"/>
    <property type="match status" value="1"/>
</dbReference>
<organism evidence="15 16">
    <name type="scientific">Candidatus Yanofskybacteria bacterium RIFCSPHIGHO2_01_FULL_39_8b</name>
    <dbReference type="NCBI Taxonomy" id="1802659"/>
    <lineage>
        <taxon>Bacteria</taxon>
        <taxon>Candidatus Yanofskyibacteriota</taxon>
    </lineage>
</organism>
<dbReference type="Gene3D" id="1.10.20.140">
    <property type="match status" value="1"/>
</dbReference>
<dbReference type="GO" id="GO:0005524">
    <property type="term" value="F:ATP binding"/>
    <property type="evidence" value="ECO:0007669"/>
    <property type="project" value="UniProtKB-KW"/>
</dbReference>
<dbReference type="InterPro" id="IPR039657">
    <property type="entry name" value="Dimethylallyltransferase"/>
</dbReference>
<evidence type="ECO:0000256" key="5">
    <source>
        <dbReference type="ARBA" id="ARBA00017477"/>
    </source>
</evidence>
<keyword evidence="10" id="KW-0460">Magnesium</keyword>
<evidence type="ECO:0000256" key="2">
    <source>
        <dbReference type="ARBA" id="ARBA00003213"/>
    </source>
</evidence>
<evidence type="ECO:0000256" key="8">
    <source>
        <dbReference type="ARBA" id="ARBA00022741"/>
    </source>
</evidence>
<comment type="catalytic activity">
    <reaction evidence="11 12">
        <text>adenosine(37) in tRNA + dimethylallyl diphosphate = N(6)-dimethylallyladenosine(37) in tRNA + diphosphate</text>
        <dbReference type="Rhea" id="RHEA:26482"/>
        <dbReference type="Rhea" id="RHEA-COMP:10162"/>
        <dbReference type="Rhea" id="RHEA-COMP:10375"/>
        <dbReference type="ChEBI" id="CHEBI:33019"/>
        <dbReference type="ChEBI" id="CHEBI:57623"/>
        <dbReference type="ChEBI" id="CHEBI:74411"/>
        <dbReference type="ChEBI" id="CHEBI:74415"/>
        <dbReference type="EC" id="2.5.1.75"/>
    </reaction>
</comment>
<gene>
    <name evidence="15" type="ORF">A2817_02935</name>
</gene>
<feature type="non-terminal residue" evidence="15">
    <location>
        <position position="231"/>
    </location>
</feature>
<keyword evidence="8 14" id="KW-0547">Nucleotide-binding</keyword>